<dbReference type="GO" id="GO:0004089">
    <property type="term" value="F:carbonate dehydratase activity"/>
    <property type="evidence" value="ECO:0007669"/>
    <property type="project" value="UniProtKB-UniRule"/>
</dbReference>
<dbReference type="AlphaFoldDB" id="G8BRV8"/>
<feature type="binding site" evidence="7">
    <location>
        <position position="112"/>
    </location>
    <ligand>
        <name>Zn(2+)</name>
        <dbReference type="ChEBI" id="CHEBI:29105"/>
    </ligand>
</feature>
<dbReference type="PANTHER" id="PTHR11002">
    <property type="entry name" value="CARBONIC ANHYDRASE"/>
    <property type="match status" value="1"/>
</dbReference>
<evidence type="ECO:0000256" key="1">
    <source>
        <dbReference type="ARBA" id="ARBA00006217"/>
    </source>
</evidence>
<dbReference type="PANTHER" id="PTHR11002:SF76">
    <property type="entry name" value="CARBONIC ANHYDRASE"/>
    <property type="match status" value="1"/>
</dbReference>
<evidence type="ECO:0000256" key="5">
    <source>
        <dbReference type="ARBA" id="ARBA00023239"/>
    </source>
</evidence>
<dbReference type="GeneID" id="11533977"/>
<proteinExistence type="inferred from homology"/>
<reference evidence="9 10" key="1">
    <citation type="journal article" date="2011" name="Proc. Natl. Acad. Sci. U.S.A.">
        <title>Evolutionary erosion of yeast sex chromosomes by mating-type switching accidents.</title>
        <authorList>
            <person name="Gordon J.L."/>
            <person name="Armisen D."/>
            <person name="Proux-Wera E."/>
            <person name="Oheigeartaigh S.S."/>
            <person name="Byrne K.P."/>
            <person name="Wolfe K.H."/>
        </authorList>
    </citation>
    <scope>NUCLEOTIDE SEQUENCE [LARGE SCALE GENOMIC DNA]</scope>
    <source>
        <strain evidence="10">ATCC 24235 / CBS 4417 / NBRC 1672 / NRRL Y-8282 / UCD 70-5</strain>
    </source>
</reference>
<comment type="catalytic activity">
    <reaction evidence="6 8">
        <text>hydrogencarbonate + H(+) = CO2 + H2O</text>
        <dbReference type="Rhea" id="RHEA:10748"/>
        <dbReference type="ChEBI" id="CHEBI:15377"/>
        <dbReference type="ChEBI" id="CHEBI:15378"/>
        <dbReference type="ChEBI" id="CHEBI:16526"/>
        <dbReference type="ChEBI" id="CHEBI:17544"/>
        <dbReference type="EC" id="4.2.1.1"/>
    </reaction>
</comment>
<evidence type="ECO:0000256" key="2">
    <source>
        <dbReference type="ARBA" id="ARBA00012925"/>
    </source>
</evidence>
<evidence type="ECO:0000256" key="6">
    <source>
        <dbReference type="ARBA" id="ARBA00048348"/>
    </source>
</evidence>
<comment type="similarity">
    <text evidence="1 8">Belongs to the beta-class carbonic anhydrase family.</text>
</comment>
<dbReference type="GO" id="GO:0015976">
    <property type="term" value="P:carbon utilization"/>
    <property type="evidence" value="ECO:0007669"/>
    <property type="project" value="InterPro"/>
</dbReference>
<dbReference type="GO" id="GO:0005758">
    <property type="term" value="C:mitochondrial intermembrane space"/>
    <property type="evidence" value="ECO:0007669"/>
    <property type="project" value="EnsemblFungi"/>
</dbReference>
<dbReference type="GO" id="GO:0034599">
    <property type="term" value="P:cellular response to oxidative stress"/>
    <property type="evidence" value="ECO:0007669"/>
    <property type="project" value="EnsemblFungi"/>
</dbReference>
<dbReference type="STRING" id="1071381.G8BRV8"/>
<dbReference type="InterPro" id="IPR001765">
    <property type="entry name" value="Carbonic_anhydrase"/>
</dbReference>
<dbReference type="SMART" id="SM00947">
    <property type="entry name" value="Pro_CA"/>
    <property type="match status" value="1"/>
</dbReference>
<evidence type="ECO:0000256" key="8">
    <source>
        <dbReference type="RuleBase" id="RU003956"/>
    </source>
</evidence>
<dbReference type="OrthoDB" id="10248475at2759"/>
<name>G8BRV8_TETPH</name>
<comment type="cofactor">
    <cofactor evidence="7">
        <name>Zn(2+)</name>
        <dbReference type="ChEBI" id="CHEBI:29105"/>
    </cofactor>
    <text evidence="7">Binds 1 zinc ion per subunit.</text>
</comment>
<dbReference type="GO" id="GO:0008270">
    <property type="term" value="F:zinc ion binding"/>
    <property type="evidence" value="ECO:0007669"/>
    <property type="project" value="UniProtKB-UniRule"/>
</dbReference>
<dbReference type="InterPro" id="IPR036874">
    <property type="entry name" value="Carbonic_anhydrase_sf"/>
</dbReference>
<accession>G8BRV8</accession>
<sequence length="216" mass="24245">MPDLPQDSIFTLNRESDIDQFLHSNHKWVNSMNSAHPVLFDQYNGKGQDPHTLLISCSDSRYNENCFGVLPGEIFTLKTVANICHADDLSLLATIEFAVLQLKVSKIIILGHTDCGGIKTCLTNKRKDLPSQNCGHLFKYLTELDTLVNDVNKKNENNFVDLPIEEKSKILSIKNVENQFNNINTIDTVKEGISNSTLQVFGMLYNVNTGLIEKCV</sequence>
<dbReference type="KEGG" id="tpf:TPHA_0C03320"/>
<organism evidence="9 10">
    <name type="scientific">Tetrapisispora phaffii (strain ATCC 24235 / CBS 4417 / NBRC 1672 / NRRL Y-8282 / UCD 70-5)</name>
    <name type="common">Yeast</name>
    <name type="synonym">Fabospora phaffii</name>
    <dbReference type="NCBI Taxonomy" id="1071381"/>
    <lineage>
        <taxon>Eukaryota</taxon>
        <taxon>Fungi</taxon>
        <taxon>Dikarya</taxon>
        <taxon>Ascomycota</taxon>
        <taxon>Saccharomycotina</taxon>
        <taxon>Saccharomycetes</taxon>
        <taxon>Saccharomycetales</taxon>
        <taxon>Saccharomycetaceae</taxon>
        <taxon>Tetrapisispora</taxon>
    </lineage>
</organism>
<comment type="function">
    <text evidence="8">Reversible hydration of carbon dioxide.</text>
</comment>
<dbReference type="Gene3D" id="3.40.1050.10">
    <property type="entry name" value="Carbonic anhydrase"/>
    <property type="match status" value="1"/>
</dbReference>
<evidence type="ECO:0000313" key="9">
    <source>
        <dbReference type="EMBL" id="CCE62484.1"/>
    </source>
</evidence>
<dbReference type="RefSeq" id="XP_003684918.1">
    <property type="nucleotide sequence ID" value="XM_003684870.1"/>
</dbReference>
<dbReference type="EMBL" id="HE612858">
    <property type="protein sequence ID" value="CCE62484.1"/>
    <property type="molecule type" value="Genomic_DNA"/>
</dbReference>
<dbReference type="OMA" id="GWVFDIH"/>
<dbReference type="HOGENOM" id="CLU_053879_3_1_1"/>
<dbReference type="InterPro" id="IPR015892">
    <property type="entry name" value="Carbonic_anhydrase_CS"/>
</dbReference>
<evidence type="ECO:0000313" key="10">
    <source>
        <dbReference type="Proteomes" id="UP000005666"/>
    </source>
</evidence>
<dbReference type="PROSITE" id="PS00705">
    <property type="entry name" value="PROK_CO2_ANHYDRASE_2"/>
    <property type="match status" value="1"/>
</dbReference>
<gene>
    <name evidence="9" type="primary">TPHA0C03320</name>
    <name evidence="9" type="ordered locus">TPHA_0C03320</name>
</gene>
<dbReference type="eggNOG" id="KOG1578">
    <property type="taxonomic scope" value="Eukaryota"/>
</dbReference>
<feature type="binding site" evidence="7">
    <location>
        <position position="59"/>
    </location>
    <ligand>
        <name>Zn(2+)</name>
        <dbReference type="ChEBI" id="CHEBI:29105"/>
    </ligand>
</feature>
<keyword evidence="4 7" id="KW-0862">Zinc</keyword>
<dbReference type="SUPFAM" id="SSF53056">
    <property type="entry name" value="beta-carbonic anhydrase, cab"/>
    <property type="match status" value="1"/>
</dbReference>
<feature type="binding site" evidence="7">
    <location>
        <position position="57"/>
    </location>
    <ligand>
        <name>Zn(2+)</name>
        <dbReference type="ChEBI" id="CHEBI:29105"/>
    </ligand>
</feature>
<dbReference type="Pfam" id="PF00484">
    <property type="entry name" value="Pro_CA"/>
    <property type="match status" value="1"/>
</dbReference>
<evidence type="ECO:0000256" key="3">
    <source>
        <dbReference type="ARBA" id="ARBA00022723"/>
    </source>
</evidence>
<evidence type="ECO:0000256" key="7">
    <source>
        <dbReference type="PIRSR" id="PIRSR601765-1"/>
    </source>
</evidence>
<keyword evidence="3 7" id="KW-0479">Metal-binding</keyword>
<keyword evidence="5 8" id="KW-0456">Lyase</keyword>
<dbReference type="EC" id="4.2.1.1" evidence="2 8"/>
<dbReference type="GO" id="GO:0071244">
    <property type="term" value="P:cellular response to carbon dioxide"/>
    <property type="evidence" value="ECO:0007669"/>
    <property type="project" value="EnsemblFungi"/>
</dbReference>
<feature type="binding site" evidence="7">
    <location>
        <position position="115"/>
    </location>
    <ligand>
        <name>Zn(2+)</name>
        <dbReference type="ChEBI" id="CHEBI:29105"/>
    </ligand>
</feature>
<keyword evidence="10" id="KW-1185">Reference proteome</keyword>
<protein>
    <recommendedName>
        <fullName evidence="2 8">Carbonic anhydrase</fullName>
        <ecNumber evidence="2 8">4.2.1.1</ecNumber>
    </recommendedName>
    <alternativeName>
        <fullName evidence="8">Carbonate dehydratase</fullName>
    </alternativeName>
</protein>
<dbReference type="Proteomes" id="UP000005666">
    <property type="component" value="Chromosome 3"/>
</dbReference>
<evidence type="ECO:0000256" key="4">
    <source>
        <dbReference type="ARBA" id="ARBA00022833"/>
    </source>
</evidence>